<dbReference type="EMBL" id="JAWXYG010000008">
    <property type="protein sequence ID" value="KAK4264957.1"/>
    <property type="molecule type" value="Genomic_DNA"/>
</dbReference>
<sequence length="109" mass="12594">MEFQYFPRNYDGRHHSGWNPSSTGYDSDGGVSRHCHQPKHHVAFKAEEEEIISRNNSSSNIVLPQENVGVYNRDPIHAPNKSVDDEADAFIKHEHNRIRLARLRSINPY</sequence>
<feature type="region of interest" description="Disordered" evidence="1">
    <location>
        <begin position="1"/>
        <end position="35"/>
    </location>
</feature>
<dbReference type="Proteomes" id="UP001293593">
    <property type="component" value="Unassembled WGS sequence"/>
</dbReference>
<dbReference type="AlphaFoldDB" id="A0AAE1J6V0"/>
<accession>A0AAE1J6V0</accession>
<reference evidence="2" key="1">
    <citation type="submission" date="2023-10" db="EMBL/GenBank/DDBJ databases">
        <title>Chromosome-level genome of the transformable northern wattle, Acacia crassicarpa.</title>
        <authorList>
            <person name="Massaro I."/>
            <person name="Sinha N.R."/>
            <person name="Poethig S."/>
            <person name="Leichty A.R."/>
        </authorList>
    </citation>
    <scope>NUCLEOTIDE SEQUENCE</scope>
    <source>
        <strain evidence="2">Acra3RX</strain>
        <tissue evidence="2">Leaf</tissue>
    </source>
</reference>
<protein>
    <submittedName>
        <fullName evidence="2">Uncharacterized protein</fullName>
    </submittedName>
</protein>
<name>A0AAE1J6V0_9FABA</name>
<keyword evidence="3" id="KW-1185">Reference proteome</keyword>
<organism evidence="2 3">
    <name type="scientific">Acacia crassicarpa</name>
    <name type="common">northern wattle</name>
    <dbReference type="NCBI Taxonomy" id="499986"/>
    <lineage>
        <taxon>Eukaryota</taxon>
        <taxon>Viridiplantae</taxon>
        <taxon>Streptophyta</taxon>
        <taxon>Embryophyta</taxon>
        <taxon>Tracheophyta</taxon>
        <taxon>Spermatophyta</taxon>
        <taxon>Magnoliopsida</taxon>
        <taxon>eudicotyledons</taxon>
        <taxon>Gunneridae</taxon>
        <taxon>Pentapetalae</taxon>
        <taxon>rosids</taxon>
        <taxon>fabids</taxon>
        <taxon>Fabales</taxon>
        <taxon>Fabaceae</taxon>
        <taxon>Caesalpinioideae</taxon>
        <taxon>mimosoid clade</taxon>
        <taxon>Acacieae</taxon>
        <taxon>Acacia</taxon>
    </lineage>
</organism>
<evidence type="ECO:0000256" key="1">
    <source>
        <dbReference type="SAM" id="MobiDB-lite"/>
    </source>
</evidence>
<proteinExistence type="predicted"/>
<evidence type="ECO:0000313" key="3">
    <source>
        <dbReference type="Proteomes" id="UP001293593"/>
    </source>
</evidence>
<evidence type="ECO:0000313" key="2">
    <source>
        <dbReference type="EMBL" id="KAK4264957.1"/>
    </source>
</evidence>
<gene>
    <name evidence="2" type="ORF">QN277_026069</name>
</gene>
<comment type="caution">
    <text evidence="2">The sequence shown here is derived from an EMBL/GenBank/DDBJ whole genome shotgun (WGS) entry which is preliminary data.</text>
</comment>